<dbReference type="InterPro" id="IPR015421">
    <property type="entry name" value="PyrdxlP-dep_Trfase_major"/>
</dbReference>
<dbReference type="PANTHER" id="PTHR46101">
    <property type="match status" value="1"/>
</dbReference>
<evidence type="ECO:0000256" key="6">
    <source>
        <dbReference type="RuleBase" id="RU000382"/>
    </source>
</evidence>
<gene>
    <name evidence="7" type="ORF">ACFFI0_19845</name>
</gene>
<comment type="caution">
    <text evidence="7">The sequence shown here is derived from an EMBL/GenBank/DDBJ whole genome shotgun (WGS) entry which is preliminary data.</text>
</comment>
<keyword evidence="5 6" id="KW-0456">Lyase</keyword>
<sequence>MTTEDKEQLNRQMDVIVQRAANSIGYPFATDFNYSELYPLLGYSLNNIGDPFIESTYKVSSRALEREVLAFFAELFRAPKDNWWGYATNGGSEGNLYGLYVARELYSRAIVYYSTSSHYSVPKSIHLLGMQSIIIRTQANGEMDYEDLEASIKSNRQRPVIVVANVGTTMTEAKDNVATIRQLLKDTAINSYYIHCDAALAGNYLPLLEEDPTFDFAHGADSIACSGHKFIGSPMPCGVVIVRKNYKDRIGQPVPYIGSLDSTITGSRNGHGPLFLWYAIKKYGREGLVQRAVESVSLASYTQSRLQAAGIPAWRNRNAITLVFPEPALSIRAKWQLATEAGQSHLICMPGVSKETIDHFVDEISIVPSKKDAEESGEYMLSY</sequence>
<dbReference type="Proteomes" id="UP001589774">
    <property type="component" value="Unassembled WGS sequence"/>
</dbReference>
<dbReference type="SUPFAM" id="SSF53383">
    <property type="entry name" value="PLP-dependent transferases"/>
    <property type="match status" value="1"/>
</dbReference>
<proteinExistence type="inferred from homology"/>
<comment type="similarity">
    <text evidence="2 6">Belongs to the group II decarboxylase family.</text>
</comment>
<dbReference type="InterPro" id="IPR015424">
    <property type="entry name" value="PyrdxlP-dep_Trfase"/>
</dbReference>
<dbReference type="Pfam" id="PF00282">
    <property type="entry name" value="Pyridoxal_deC"/>
    <property type="match status" value="1"/>
</dbReference>
<dbReference type="RefSeq" id="WP_149106040.1">
    <property type="nucleotide sequence ID" value="NZ_JBHLWO010000002.1"/>
</dbReference>
<reference evidence="7 8" key="1">
    <citation type="submission" date="2024-09" db="EMBL/GenBank/DDBJ databases">
        <authorList>
            <person name="Sun Q."/>
            <person name="Mori K."/>
        </authorList>
    </citation>
    <scope>NUCLEOTIDE SEQUENCE [LARGE SCALE GENOMIC DNA]</scope>
    <source>
        <strain evidence="7 8">CCM 7765</strain>
    </source>
</reference>
<keyword evidence="8" id="KW-1185">Reference proteome</keyword>
<accession>A0ABV6HNW2</accession>
<evidence type="ECO:0000313" key="8">
    <source>
        <dbReference type="Proteomes" id="UP001589774"/>
    </source>
</evidence>
<evidence type="ECO:0000256" key="5">
    <source>
        <dbReference type="ARBA" id="ARBA00023239"/>
    </source>
</evidence>
<evidence type="ECO:0000256" key="1">
    <source>
        <dbReference type="ARBA" id="ARBA00001933"/>
    </source>
</evidence>
<dbReference type="GO" id="GO:0004398">
    <property type="term" value="F:histidine decarboxylase activity"/>
    <property type="evidence" value="ECO:0007669"/>
    <property type="project" value="UniProtKB-EC"/>
</dbReference>
<evidence type="ECO:0000313" key="7">
    <source>
        <dbReference type="EMBL" id="MFC0320588.1"/>
    </source>
</evidence>
<dbReference type="InterPro" id="IPR051151">
    <property type="entry name" value="Group_II_Decarboxylase"/>
</dbReference>
<dbReference type="InterPro" id="IPR002129">
    <property type="entry name" value="PyrdxlP-dep_de-COase"/>
</dbReference>
<dbReference type="EMBL" id="JBHLWO010000002">
    <property type="protein sequence ID" value="MFC0320588.1"/>
    <property type="molecule type" value="Genomic_DNA"/>
</dbReference>
<keyword evidence="4 6" id="KW-0663">Pyridoxal phosphate</keyword>
<comment type="cofactor">
    <cofactor evidence="1 6">
        <name>pyridoxal 5'-phosphate</name>
        <dbReference type="ChEBI" id="CHEBI:597326"/>
    </cofactor>
</comment>
<keyword evidence="3" id="KW-0210">Decarboxylase</keyword>
<evidence type="ECO:0000256" key="2">
    <source>
        <dbReference type="ARBA" id="ARBA00009533"/>
    </source>
</evidence>
<dbReference type="NCBIfam" id="NF002748">
    <property type="entry name" value="PRK02769.1"/>
    <property type="match status" value="1"/>
</dbReference>
<dbReference type="InterPro" id="IPR021115">
    <property type="entry name" value="Pyridoxal-P_BS"/>
</dbReference>
<name>A0ABV6HNW2_9SPHI</name>
<dbReference type="PROSITE" id="PS00392">
    <property type="entry name" value="DDC_GAD_HDC_YDC"/>
    <property type="match status" value="1"/>
</dbReference>
<organism evidence="7 8">
    <name type="scientific">Olivibacter oleidegradans</name>
    <dbReference type="NCBI Taxonomy" id="760123"/>
    <lineage>
        <taxon>Bacteria</taxon>
        <taxon>Pseudomonadati</taxon>
        <taxon>Bacteroidota</taxon>
        <taxon>Sphingobacteriia</taxon>
        <taxon>Sphingobacteriales</taxon>
        <taxon>Sphingobacteriaceae</taxon>
        <taxon>Olivibacter</taxon>
    </lineage>
</organism>
<dbReference type="PANTHER" id="PTHR46101:SF2">
    <property type="entry name" value="SERINE DECARBOXYLASE"/>
    <property type="match status" value="1"/>
</dbReference>
<evidence type="ECO:0000256" key="3">
    <source>
        <dbReference type="ARBA" id="ARBA00022793"/>
    </source>
</evidence>
<dbReference type="Gene3D" id="3.40.640.10">
    <property type="entry name" value="Type I PLP-dependent aspartate aminotransferase-like (Major domain)"/>
    <property type="match status" value="1"/>
</dbReference>
<protein>
    <submittedName>
        <fullName evidence="7">Histidine decarboxylase</fullName>
        <ecNumber evidence="7">4.1.1.22</ecNumber>
    </submittedName>
</protein>
<dbReference type="EC" id="4.1.1.22" evidence="7"/>
<evidence type="ECO:0000256" key="4">
    <source>
        <dbReference type="ARBA" id="ARBA00022898"/>
    </source>
</evidence>